<dbReference type="CDD" id="cd14688">
    <property type="entry name" value="bZIP_YAP"/>
    <property type="match status" value="1"/>
</dbReference>
<protein>
    <recommendedName>
        <fullName evidence="4">BZIP domain-containing protein</fullName>
    </recommendedName>
</protein>
<dbReference type="PANTHER" id="PTHR40621">
    <property type="entry name" value="TRANSCRIPTION FACTOR KAPC-RELATED"/>
    <property type="match status" value="1"/>
</dbReference>
<accession>A0A0D1DWL0</accession>
<evidence type="ECO:0000256" key="3">
    <source>
        <dbReference type="SAM" id="MobiDB-lite"/>
    </source>
</evidence>
<dbReference type="InterPro" id="IPR046347">
    <property type="entry name" value="bZIP_sf"/>
</dbReference>
<dbReference type="SMR" id="A0A0D1DWL0"/>
<dbReference type="PROSITE" id="PS00036">
    <property type="entry name" value="BZIP_BASIC"/>
    <property type="match status" value="1"/>
</dbReference>
<dbReference type="GO" id="GO:0005634">
    <property type="term" value="C:nucleus"/>
    <property type="evidence" value="ECO:0007669"/>
    <property type="project" value="UniProtKB-SubCell"/>
</dbReference>
<feature type="region of interest" description="Disordered" evidence="3">
    <location>
        <begin position="235"/>
        <end position="285"/>
    </location>
</feature>
<feature type="region of interest" description="Disordered" evidence="3">
    <location>
        <begin position="16"/>
        <end position="49"/>
    </location>
</feature>
<dbReference type="OrthoDB" id="2552844at2759"/>
<dbReference type="eggNOG" id="ENOG502SD23">
    <property type="taxonomic scope" value="Eukaryota"/>
</dbReference>
<dbReference type="GeneID" id="23565514"/>
<reference evidence="5 6" key="1">
    <citation type="journal article" date="2006" name="Nature">
        <title>Insights from the genome of the biotrophic fungal plant pathogen Ustilago maydis.</title>
        <authorList>
            <person name="Kamper J."/>
            <person name="Kahmann R."/>
            <person name="Bolker M."/>
            <person name="Ma L.J."/>
            <person name="Brefort T."/>
            <person name="Saville B.J."/>
            <person name="Banuett F."/>
            <person name="Kronstad J.W."/>
            <person name="Gold S.E."/>
            <person name="Muller O."/>
            <person name="Perlin M.H."/>
            <person name="Wosten H.A."/>
            <person name="de Vries R."/>
            <person name="Ruiz-Herrera J."/>
            <person name="Reynaga-Pena C.G."/>
            <person name="Snetselaar K."/>
            <person name="McCann M."/>
            <person name="Perez-Martin J."/>
            <person name="Feldbrugge M."/>
            <person name="Basse C.W."/>
            <person name="Steinberg G."/>
            <person name="Ibeas J.I."/>
            <person name="Holloman W."/>
            <person name="Guzman P."/>
            <person name="Farman M."/>
            <person name="Stajich J.E."/>
            <person name="Sentandreu R."/>
            <person name="Gonzalez-Prieto J.M."/>
            <person name="Kennell J.C."/>
            <person name="Molina L."/>
            <person name="Schirawski J."/>
            <person name="Mendoza-Mendoza A."/>
            <person name="Greilinger D."/>
            <person name="Munch K."/>
            <person name="Rossel N."/>
            <person name="Scherer M."/>
            <person name="Vranes M."/>
            <person name="Ladendorf O."/>
            <person name="Vincon V."/>
            <person name="Fuchs U."/>
            <person name="Sandrock B."/>
            <person name="Meng S."/>
            <person name="Ho E.C."/>
            <person name="Cahill M.J."/>
            <person name="Boyce K.J."/>
            <person name="Klose J."/>
            <person name="Klosterman S.J."/>
            <person name="Deelstra H.J."/>
            <person name="Ortiz-Castellanos L."/>
            <person name="Li W."/>
            <person name="Sanchez-Alonso P."/>
            <person name="Schreier P.H."/>
            <person name="Hauser-Hahn I."/>
            <person name="Vaupel M."/>
            <person name="Koopmann E."/>
            <person name="Friedrich G."/>
            <person name="Voss H."/>
            <person name="Schluter T."/>
            <person name="Margolis J."/>
            <person name="Platt D."/>
            <person name="Swimmer C."/>
            <person name="Gnirke A."/>
            <person name="Chen F."/>
            <person name="Vysotskaia V."/>
            <person name="Mannhaupt G."/>
            <person name="Guldener U."/>
            <person name="Munsterkotter M."/>
            <person name="Haase D."/>
            <person name="Oesterheld M."/>
            <person name="Mewes H.W."/>
            <person name="Mauceli E.W."/>
            <person name="DeCaprio D."/>
            <person name="Wade C.M."/>
            <person name="Butler J."/>
            <person name="Young S."/>
            <person name="Jaffe D.B."/>
            <person name="Calvo S."/>
            <person name="Nusbaum C."/>
            <person name="Galagan J."/>
            <person name="Birren B.W."/>
        </authorList>
    </citation>
    <scope>NUCLEOTIDE SEQUENCE [LARGE SCALE GENOMIC DNA]</scope>
    <source>
        <strain evidence="6">DSM 14603 / FGSC 9021 / UM521</strain>
    </source>
</reference>
<evidence type="ECO:0000313" key="5">
    <source>
        <dbReference type="EMBL" id="KIS66910.1"/>
    </source>
</evidence>
<dbReference type="InterPro" id="IPR004827">
    <property type="entry name" value="bZIP"/>
</dbReference>
<dbReference type="Gene3D" id="1.20.5.170">
    <property type="match status" value="1"/>
</dbReference>
<dbReference type="Proteomes" id="UP000000561">
    <property type="component" value="Chromosome 16"/>
</dbReference>
<dbReference type="STRING" id="237631.A0A0D1DWL0"/>
<feature type="region of interest" description="Disordered" evidence="3">
    <location>
        <begin position="87"/>
        <end position="108"/>
    </location>
</feature>
<dbReference type="VEuPathDB" id="FungiDB:UMAG_05694"/>
<dbReference type="EMBL" id="CM003155">
    <property type="protein sequence ID" value="KIS66910.1"/>
    <property type="molecule type" value="Genomic_DNA"/>
</dbReference>
<evidence type="ECO:0000256" key="2">
    <source>
        <dbReference type="ARBA" id="ARBA00023242"/>
    </source>
</evidence>
<feature type="domain" description="BZIP" evidence="4">
    <location>
        <begin position="161"/>
        <end position="224"/>
    </location>
</feature>
<dbReference type="GO" id="GO:0003700">
    <property type="term" value="F:DNA-binding transcription factor activity"/>
    <property type="evidence" value="ECO:0007669"/>
    <property type="project" value="InterPro"/>
</dbReference>
<keyword evidence="2" id="KW-0539">Nucleus</keyword>
<evidence type="ECO:0000259" key="4">
    <source>
        <dbReference type="PROSITE" id="PS50217"/>
    </source>
</evidence>
<comment type="subcellular location">
    <subcellularLocation>
        <location evidence="1">Nucleus</location>
    </subcellularLocation>
</comment>
<evidence type="ECO:0000313" key="6">
    <source>
        <dbReference type="Proteomes" id="UP000000561"/>
    </source>
</evidence>
<dbReference type="SUPFAM" id="SSF57959">
    <property type="entry name" value="Leucine zipper domain"/>
    <property type="match status" value="1"/>
</dbReference>
<dbReference type="Pfam" id="PF00170">
    <property type="entry name" value="bZIP_1"/>
    <property type="match status" value="1"/>
</dbReference>
<sequence>MATTTSLGIGIWPSMSSGLTASHADTQSHRPRRNMHSEHHQQLHQQQHYLHRQYPAASAVLVPLDDVAATRAPHGGIRTSLAPYLTSEPASRPHRINTGNGSGAHESCTTARSSDVNVADNTHMLDSCLYFSALPPLSSHAKRRGRSKMNAIDQAQQAAKLEQKSRRREQNRNAQRRLRDRKEDHVFKLEGEVAQLRQQDEQRCSKMRDLEEMIRRLLGERQDLQTRLELQQGGETSLGLGNTLGLVDKSRMDRGENVGTESSTGSSRSNSNRRRGGTDSNSRSSSHECCCVRIDIRDSYLPSPLAHSRREAKR</sequence>
<dbReference type="PANTHER" id="PTHR40621:SF6">
    <property type="entry name" value="AP-1-LIKE TRANSCRIPTION FACTOR YAP1-RELATED"/>
    <property type="match status" value="1"/>
</dbReference>
<feature type="region of interest" description="Disordered" evidence="3">
    <location>
        <begin position="157"/>
        <end position="183"/>
    </location>
</feature>
<gene>
    <name evidence="5" type="ORF">UMAG_05694</name>
</gene>
<dbReference type="KEGG" id="uma:UMAG_05694"/>
<dbReference type="InterPro" id="IPR050936">
    <property type="entry name" value="AP-1-like"/>
</dbReference>
<feature type="compositionally biased region" description="Basic and acidic residues" evidence="3">
    <location>
        <begin position="161"/>
        <end position="171"/>
    </location>
</feature>
<name>A0A0D1DWL0_MYCMD</name>
<dbReference type="InParanoid" id="A0A0D1DWL0"/>
<dbReference type="GO" id="GO:0000976">
    <property type="term" value="F:transcription cis-regulatory region binding"/>
    <property type="evidence" value="ECO:0007669"/>
    <property type="project" value="InterPro"/>
</dbReference>
<dbReference type="PROSITE" id="PS50217">
    <property type="entry name" value="BZIP"/>
    <property type="match status" value="1"/>
</dbReference>
<proteinExistence type="predicted"/>
<organism evidence="5 6">
    <name type="scientific">Mycosarcoma maydis</name>
    <name type="common">Corn smut fungus</name>
    <name type="synonym">Ustilago maydis</name>
    <dbReference type="NCBI Taxonomy" id="5270"/>
    <lineage>
        <taxon>Eukaryota</taxon>
        <taxon>Fungi</taxon>
        <taxon>Dikarya</taxon>
        <taxon>Basidiomycota</taxon>
        <taxon>Ustilaginomycotina</taxon>
        <taxon>Ustilaginomycetes</taxon>
        <taxon>Ustilaginales</taxon>
        <taxon>Ustilaginaceae</taxon>
        <taxon>Mycosarcoma</taxon>
    </lineage>
</organism>
<keyword evidence="6" id="KW-1185">Reference proteome</keyword>
<dbReference type="RefSeq" id="XP_011391452.1">
    <property type="nucleotide sequence ID" value="XM_011393150.1"/>
</dbReference>
<dbReference type="AlphaFoldDB" id="A0A0D1DWL0"/>
<feature type="compositionally biased region" description="Polar residues" evidence="3">
    <location>
        <begin position="16"/>
        <end position="25"/>
    </location>
</feature>
<evidence type="ECO:0000256" key="1">
    <source>
        <dbReference type="ARBA" id="ARBA00004123"/>
    </source>
</evidence>